<proteinExistence type="predicted"/>
<evidence type="ECO:0000259" key="3">
    <source>
        <dbReference type="Pfam" id="PF18809"/>
    </source>
</evidence>
<protein>
    <submittedName>
        <fullName evidence="4">Uncharacterized protein</fullName>
    </submittedName>
</protein>
<dbReference type="EMBL" id="BASD01000016">
    <property type="protein sequence ID" value="GAD19120.1"/>
    <property type="molecule type" value="Genomic_DNA"/>
</dbReference>
<dbReference type="Pfam" id="PF18809">
    <property type="entry name" value="PBECR1"/>
    <property type="match status" value="1"/>
</dbReference>
<accession>T1CYV3</accession>
<feature type="region of interest" description="Disordered" evidence="1">
    <location>
        <begin position="254"/>
        <end position="292"/>
    </location>
</feature>
<sequence length="762" mass="86254">MKILLDKKLPKTLDEDFEREFSKRKDRIYPFLKPMLAKDNYLEYISEQNLKDFFYKGVLRDEAIPEMIAKEKGVKIQDLSIAKIQDFKINSPRQSIEQALEIKPLSEFGTNYAEFYRDGQGAVKKLLAEKQGQVAGAFYRDDLAKSTGTGEIDLVWGDEKIGLKKIIEKHLSDFADFKGDTAQDKLANALGEIIANGKIVENAGVNTIIYKIGNDEFRVGLSKGFNGAGDNQWIITAYQRSRQAQNFDQVANKVQSGNNLSTSGNDESIARRRTNLPSSQSEVEKATSTNTNNIIPQQTIESTMQKFHYDEKKAKDLLEWHKDSSPITKNEDGTPKVFYHGSGNEFEIFDMSKSNNGWGFWFANNYGMASEYDNLGKGKIYEVFINTKKPFNLLDESVSKNDIKRIIGDDLMNEIYDRQGYLKNYDTWEKEDIVELRAMLMPDGLDNYMYALNVKELKWGKKIRQKLQAAGYDSIIGSKDDPRKYIVVFDNKQIKSIDNKDSWTDSAGKITKEKPSDESARHSYFNAQSPNILQSNPHLGAGLVGGTLNGLETDEDGNITGFDPVKFAMGFLGGSLGSKAVSKIYNNKSAQRHATLAIKSIQQDYKALSEKNPIMFAKIMQKIDTRDFLKGKKQVEEVSKDIFNKELAQAIESALQNGKVEVMPKAQFRNKEEFAALFDSVSGNKGIMQTPYKEVKADIKSAWKHFTYNTHNTDRENIKGGFFKTFKDPLFIVEQAREGQSSPDKVVLVCISISHFMMRIKS</sequence>
<keyword evidence="5" id="KW-1185">Reference proteome</keyword>
<dbReference type="InterPro" id="IPR041092">
    <property type="entry name" value="PBECR1"/>
</dbReference>
<dbReference type="AlphaFoldDB" id="T1CYV3"/>
<dbReference type="eggNOG" id="ENOG5031DGQ">
    <property type="taxonomic scope" value="Bacteria"/>
</dbReference>
<feature type="compositionally biased region" description="Polar residues" evidence="1">
    <location>
        <begin position="275"/>
        <end position="292"/>
    </location>
</feature>
<feature type="compositionally biased region" description="Polar residues" evidence="1">
    <location>
        <begin position="254"/>
        <end position="266"/>
    </location>
</feature>
<organism evidence="4 5">
    <name type="scientific">Helicobacter fennelliae MRY12-0050</name>
    <dbReference type="NCBI Taxonomy" id="1325130"/>
    <lineage>
        <taxon>Bacteria</taxon>
        <taxon>Pseudomonadati</taxon>
        <taxon>Campylobacterota</taxon>
        <taxon>Epsilonproteobacteria</taxon>
        <taxon>Campylobacterales</taxon>
        <taxon>Helicobacteraceae</taxon>
        <taxon>Helicobacter</taxon>
    </lineage>
</organism>
<name>T1CYV3_9HELI</name>
<reference evidence="4 5" key="1">
    <citation type="journal article" date="2013" name="Genome Announc.">
        <title>Draft Genome Sequence of Helicobacter fennelliae Strain MRY12-0050, Isolated from a Bacteremia Patient.</title>
        <authorList>
            <person name="Rimbara E."/>
            <person name="Matsui M."/>
            <person name="Mori S."/>
            <person name="Suzuki S."/>
            <person name="Suzuki M."/>
            <person name="Kim H."/>
            <person name="Sekizuka T."/>
            <person name="Kuroda M."/>
            <person name="Shibayama K."/>
        </authorList>
    </citation>
    <scope>NUCLEOTIDE SEQUENCE [LARGE SCALE GENOMIC DNA]</scope>
    <source>
        <strain evidence="4 5">MRY12-0050</strain>
    </source>
</reference>
<dbReference type="Proteomes" id="UP000018143">
    <property type="component" value="Unassembled WGS sequence"/>
</dbReference>
<evidence type="ECO:0000313" key="5">
    <source>
        <dbReference type="Proteomes" id="UP000018143"/>
    </source>
</evidence>
<gene>
    <name evidence="4" type="ORF">HFN_0251</name>
</gene>
<dbReference type="Pfam" id="PF18760">
    <property type="entry name" value="ART-PolyVal"/>
    <property type="match status" value="1"/>
</dbReference>
<evidence type="ECO:0000313" key="4">
    <source>
        <dbReference type="EMBL" id="GAD19120.1"/>
    </source>
</evidence>
<comment type="caution">
    <text evidence="4">The sequence shown here is derived from an EMBL/GenBank/DDBJ whole genome shotgun (WGS) entry which is preliminary data.</text>
</comment>
<dbReference type="InterPro" id="IPR049522">
    <property type="entry name" value="ART-PolyVal_dom"/>
</dbReference>
<feature type="domain" description="ART-PolyVal-like" evidence="2">
    <location>
        <begin position="330"/>
        <end position="503"/>
    </location>
</feature>
<evidence type="ECO:0000259" key="2">
    <source>
        <dbReference type="Pfam" id="PF18760"/>
    </source>
</evidence>
<dbReference type="STRING" id="1325130.HFN_0251"/>
<feature type="domain" description="Phage-Barnase-EndoU-ColicinE5/D-RelE-like nuclease" evidence="3">
    <location>
        <begin position="137"/>
        <end position="243"/>
    </location>
</feature>
<evidence type="ECO:0000256" key="1">
    <source>
        <dbReference type="SAM" id="MobiDB-lite"/>
    </source>
</evidence>